<dbReference type="EMBL" id="JACNIG010000274">
    <property type="protein sequence ID" value="MBC8433148.1"/>
    <property type="molecule type" value="Genomic_DNA"/>
</dbReference>
<dbReference type="InterPro" id="IPR051533">
    <property type="entry name" value="WaaL-like"/>
</dbReference>
<feature type="transmembrane region" description="Helical" evidence="5">
    <location>
        <begin position="132"/>
        <end position="150"/>
    </location>
</feature>
<feature type="transmembrane region" description="Helical" evidence="5">
    <location>
        <begin position="30"/>
        <end position="48"/>
    </location>
</feature>
<feature type="transmembrane region" description="Helical" evidence="5">
    <location>
        <begin position="157"/>
        <end position="186"/>
    </location>
</feature>
<dbReference type="Gene3D" id="1.25.40.10">
    <property type="entry name" value="Tetratricopeptide repeat domain"/>
    <property type="match status" value="1"/>
</dbReference>
<keyword evidence="3 5" id="KW-1133">Transmembrane helix</keyword>
<accession>A0A8J6TR12</accession>
<comment type="caution">
    <text evidence="7">The sequence shown here is derived from an EMBL/GenBank/DDBJ whole genome shotgun (WGS) entry which is preliminary data.</text>
</comment>
<protein>
    <submittedName>
        <fullName evidence="7">O-antigen ligase family protein</fullName>
    </submittedName>
</protein>
<feature type="transmembrane region" description="Helical" evidence="5">
    <location>
        <begin position="305"/>
        <end position="324"/>
    </location>
</feature>
<dbReference type="Proteomes" id="UP000605201">
    <property type="component" value="Unassembled WGS sequence"/>
</dbReference>
<keyword evidence="2 5" id="KW-0812">Transmembrane</keyword>
<feature type="domain" description="O-antigen ligase-related" evidence="6">
    <location>
        <begin position="268"/>
        <end position="404"/>
    </location>
</feature>
<feature type="transmembrane region" description="Helical" evidence="5">
    <location>
        <begin position="280"/>
        <end position="298"/>
    </location>
</feature>
<dbReference type="Pfam" id="PF04932">
    <property type="entry name" value="Wzy_C"/>
    <property type="match status" value="1"/>
</dbReference>
<feature type="transmembrane region" description="Helical" evidence="5">
    <location>
        <begin position="451"/>
        <end position="473"/>
    </location>
</feature>
<keyword evidence="4 5" id="KW-0472">Membrane</keyword>
<dbReference type="GO" id="GO:0016874">
    <property type="term" value="F:ligase activity"/>
    <property type="evidence" value="ECO:0007669"/>
    <property type="project" value="UniProtKB-KW"/>
</dbReference>
<feature type="transmembrane region" description="Helical" evidence="5">
    <location>
        <begin position="396"/>
        <end position="414"/>
    </location>
</feature>
<feature type="transmembrane region" description="Helical" evidence="5">
    <location>
        <begin position="494"/>
        <end position="513"/>
    </location>
</feature>
<organism evidence="7 8">
    <name type="scientific">Candidatus Desulfatibia vada</name>
    <dbReference type="NCBI Taxonomy" id="2841696"/>
    <lineage>
        <taxon>Bacteria</taxon>
        <taxon>Pseudomonadati</taxon>
        <taxon>Thermodesulfobacteriota</taxon>
        <taxon>Desulfobacteria</taxon>
        <taxon>Desulfobacterales</taxon>
        <taxon>Desulfobacterales incertae sedis</taxon>
        <taxon>Candidatus Desulfatibia</taxon>
    </lineage>
</organism>
<evidence type="ECO:0000259" key="6">
    <source>
        <dbReference type="Pfam" id="PF04932"/>
    </source>
</evidence>
<keyword evidence="7" id="KW-0436">Ligase</keyword>
<dbReference type="InterPro" id="IPR011990">
    <property type="entry name" value="TPR-like_helical_dom_sf"/>
</dbReference>
<feature type="transmembrane region" description="Helical" evidence="5">
    <location>
        <begin position="255"/>
        <end position="274"/>
    </location>
</feature>
<evidence type="ECO:0000313" key="8">
    <source>
        <dbReference type="Proteomes" id="UP000605201"/>
    </source>
</evidence>
<feature type="transmembrane region" description="Helical" evidence="5">
    <location>
        <begin position="426"/>
        <end position="445"/>
    </location>
</feature>
<dbReference type="AlphaFoldDB" id="A0A8J6TR12"/>
<evidence type="ECO:0000256" key="5">
    <source>
        <dbReference type="SAM" id="Phobius"/>
    </source>
</evidence>
<feature type="transmembrane region" description="Helical" evidence="5">
    <location>
        <begin position="60"/>
        <end position="81"/>
    </location>
</feature>
<gene>
    <name evidence="7" type="ORF">H8D96_14665</name>
</gene>
<evidence type="ECO:0000256" key="2">
    <source>
        <dbReference type="ARBA" id="ARBA00022692"/>
    </source>
</evidence>
<reference evidence="7 8" key="1">
    <citation type="submission" date="2020-08" db="EMBL/GenBank/DDBJ databases">
        <title>Bridging the membrane lipid divide: bacteria of the FCB group superphylum have the potential to synthesize archaeal ether lipids.</title>
        <authorList>
            <person name="Villanueva L."/>
            <person name="Von Meijenfeldt F.A.B."/>
            <person name="Westbye A.B."/>
            <person name="Yadav S."/>
            <person name="Hopmans E.C."/>
            <person name="Dutilh B.E."/>
            <person name="Sinninghe Damste J.S."/>
        </authorList>
    </citation>
    <scope>NUCLEOTIDE SEQUENCE [LARGE SCALE GENOMIC DNA]</scope>
    <source>
        <strain evidence="7">NIOZ-UU17</strain>
    </source>
</reference>
<proteinExistence type="predicted"/>
<dbReference type="InterPro" id="IPR007016">
    <property type="entry name" value="O-antigen_ligase-rel_domated"/>
</dbReference>
<dbReference type="GO" id="GO:0016020">
    <property type="term" value="C:membrane"/>
    <property type="evidence" value="ECO:0007669"/>
    <property type="project" value="UniProtKB-SubCell"/>
</dbReference>
<sequence length="728" mass="82573">MERIAFIIYMAVLVLAVLFFGAVHTYAYTVVFLGILIATALVLISSIDRDPGNAKLRIRLLKTGLNPLFLLLCIYLIFQTIPLPENIVRFMSPGAVVVGQKSLPATEALVAASPAYQWFSLASYAYPVQQSMLRWIAYGLFFWGLAQTLNSQKRIELAIFIILVTGCFEALYGMIQSFSGSGHIWWFKKNSYIKVVSGTFINRNHFAGLMGMSLLLMAGFAAALATRGNKRPVTFGGKATFKERFTETLLGRPQLFKRIFIVFSGSVIGMGLVFSASRGGMIAVAAGMLVMGLLFLVRKKHRRKGFVVVLLFVIICVYTLKIGADYPLERFKTFNTAFDVRKRYVQKTLEMFDDYRTAGVGVGNFKYVYPKYQAAADKNFHIEYANNDWIQFMSEAGVVGFGLLLIGMFYYIYLTVKIWSKRNDSFAVCVGMVPLVVMVSMAVHSSCDFNFHIPANLMIFAAILAIGFSALHLRGHHRNKVHYQYQILYLNPKGVLSLLLFAGLVIWAGVWTMRHFVAEAYCNTVRNSTLNRDQNPALKDIKAAIAWDGRNAGYWYKLALGLSKKRDQGLRIQDAKLKEQELRKLQMEIVKTLEKAVRLNPFAVEYHQQLGWEYARMWLEPDFGSKWFPAADISMERTAYFAGEKSSFLHVKLGHYWVMRSKVMAPIFANWKPAWTKAGWHYQKALELESDNKRLRKGMIQKIKSQVRMYYPDEGFVKNALGTMGSAN</sequence>
<feature type="transmembrane region" description="Helical" evidence="5">
    <location>
        <begin position="206"/>
        <end position="225"/>
    </location>
</feature>
<dbReference type="PANTHER" id="PTHR37422">
    <property type="entry name" value="TEICHURONIC ACID BIOSYNTHESIS PROTEIN TUAE"/>
    <property type="match status" value="1"/>
</dbReference>
<name>A0A8J6TR12_9BACT</name>
<evidence type="ECO:0000256" key="4">
    <source>
        <dbReference type="ARBA" id="ARBA00023136"/>
    </source>
</evidence>
<evidence type="ECO:0000256" key="3">
    <source>
        <dbReference type="ARBA" id="ARBA00022989"/>
    </source>
</evidence>
<comment type="subcellular location">
    <subcellularLocation>
        <location evidence="1">Membrane</location>
        <topology evidence="1">Multi-pass membrane protein</topology>
    </subcellularLocation>
</comment>
<dbReference type="PANTHER" id="PTHR37422:SF13">
    <property type="entry name" value="LIPOPOLYSACCHARIDE BIOSYNTHESIS PROTEIN PA4999-RELATED"/>
    <property type="match status" value="1"/>
</dbReference>
<evidence type="ECO:0000313" key="7">
    <source>
        <dbReference type="EMBL" id="MBC8433148.1"/>
    </source>
</evidence>
<feature type="transmembrane region" description="Helical" evidence="5">
    <location>
        <begin position="7"/>
        <end position="24"/>
    </location>
</feature>
<evidence type="ECO:0000256" key="1">
    <source>
        <dbReference type="ARBA" id="ARBA00004141"/>
    </source>
</evidence>